<feature type="transmembrane region" description="Helical" evidence="29">
    <location>
        <begin position="20"/>
        <end position="43"/>
    </location>
</feature>
<evidence type="ECO:0000256" key="6">
    <source>
        <dbReference type="ARBA" id="ARBA00022538"/>
    </source>
</evidence>
<keyword evidence="4" id="KW-0813">Transport</keyword>
<evidence type="ECO:0000256" key="15">
    <source>
        <dbReference type="ARBA" id="ARBA00023065"/>
    </source>
</evidence>
<dbReference type="FunFam" id="3.40.50.720:FF:000098">
    <property type="entry name" value="calcium-activated potassium channel subunit alpha-1 isoform X3"/>
    <property type="match status" value="1"/>
</dbReference>
<dbReference type="GO" id="GO:0060072">
    <property type="term" value="F:large conductance calcium-activated potassium channel activity"/>
    <property type="evidence" value="ECO:0007669"/>
    <property type="project" value="TreeGrafter"/>
</dbReference>
<name>A0A2I0MF74_COLLI</name>
<feature type="transmembrane region" description="Helical" evidence="29">
    <location>
        <begin position="303"/>
        <end position="321"/>
    </location>
</feature>
<keyword evidence="13" id="KW-0630">Potassium</keyword>
<keyword evidence="11" id="KW-0460">Magnesium</keyword>
<dbReference type="Pfam" id="PF00520">
    <property type="entry name" value="Ion_trans"/>
    <property type="match status" value="1"/>
</dbReference>
<evidence type="ECO:0000256" key="18">
    <source>
        <dbReference type="ARBA" id="ARBA00029579"/>
    </source>
</evidence>
<evidence type="ECO:0000256" key="11">
    <source>
        <dbReference type="ARBA" id="ARBA00022842"/>
    </source>
</evidence>
<evidence type="ECO:0000256" key="17">
    <source>
        <dbReference type="ARBA" id="ARBA00023303"/>
    </source>
</evidence>
<keyword evidence="14 29" id="KW-1133">Transmembrane helix</keyword>
<dbReference type="InterPro" id="IPR003929">
    <property type="entry name" value="K_chnl_BK_asu"/>
</dbReference>
<evidence type="ECO:0000259" key="30">
    <source>
        <dbReference type="PROSITE" id="PS51201"/>
    </source>
</evidence>
<evidence type="ECO:0000256" key="4">
    <source>
        <dbReference type="ARBA" id="ARBA00022448"/>
    </source>
</evidence>
<feature type="region of interest" description="Disordered" evidence="28">
    <location>
        <begin position="641"/>
        <end position="669"/>
    </location>
</feature>
<evidence type="ECO:0000256" key="14">
    <source>
        <dbReference type="ARBA" id="ARBA00022989"/>
    </source>
</evidence>
<evidence type="ECO:0000256" key="1">
    <source>
        <dbReference type="ARBA" id="ARBA00004651"/>
    </source>
</evidence>
<dbReference type="GeneID" id="102089237"/>
<dbReference type="CTD" id="3778"/>
<accession>A0A2I0MF74</accession>
<keyword evidence="8" id="KW-0479">Metal-binding</keyword>
<comment type="similarity">
    <text evidence="2">Belongs to the potassium channel family. Calcium-activated (TC 1.A.1.3) subfamily. KCa1.1/KCNMA1 sub-subfamily.</text>
</comment>
<evidence type="ECO:0000256" key="13">
    <source>
        <dbReference type="ARBA" id="ARBA00022958"/>
    </source>
</evidence>
<dbReference type="SUPFAM" id="SSF51735">
    <property type="entry name" value="NAD(P)-binding Rossmann-fold domains"/>
    <property type="match status" value="1"/>
</dbReference>
<dbReference type="InterPro" id="IPR003148">
    <property type="entry name" value="RCK_N"/>
</dbReference>
<reference evidence="31 32" key="1">
    <citation type="journal article" date="2013" name="Science">
        <title>Genomic diversity and evolution of the head crest in the rock pigeon.</title>
        <authorList>
            <person name="Shapiro M.D."/>
            <person name="Kronenberg Z."/>
            <person name="Li C."/>
            <person name="Domyan E.T."/>
            <person name="Pan H."/>
            <person name="Campbell M."/>
            <person name="Tan H."/>
            <person name="Huff C.D."/>
            <person name="Hu H."/>
            <person name="Vickrey A.I."/>
            <person name="Nielsen S.C."/>
            <person name="Stringham S.A."/>
            <person name="Hu H."/>
            <person name="Willerslev E."/>
            <person name="Gilbert M.T."/>
            <person name="Yandell M."/>
            <person name="Zhang G."/>
            <person name="Wang J."/>
        </authorList>
    </citation>
    <scope>NUCLEOTIDE SEQUENCE [LARGE SCALE GENOMIC DNA]</scope>
    <source>
        <tissue evidence="31">Blood</tissue>
    </source>
</reference>
<dbReference type="GO" id="GO:0046872">
    <property type="term" value="F:metal ion binding"/>
    <property type="evidence" value="ECO:0007669"/>
    <property type="project" value="UniProtKB-KW"/>
</dbReference>
<dbReference type="PANTHER" id="PTHR10027">
    <property type="entry name" value="CALCIUM-ACTIVATED POTASSIUM CHANNEL ALPHA CHAIN"/>
    <property type="match status" value="1"/>
</dbReference>
<proteinExistence type="inferred from homology"/>
<comment type="catalytic activity">
    <reaction evidence="27">
        <text>K(+)(in) = K(+)(out)</text>
        <dbReference type="Rhea" id="RHEA:29463"/>
        <dbReference type="ChEBI" id="CHEBI:29103"/>
    </reaction>
</comment>
<comment type="subcellular location">
    <subcellularLocation>
        <location evidence="1">Cell membrane</location>
        <topology evidence="1">Multi-pass membrane protein</topology>
    </subcellularLocation>
</comment>
<evidence type="ECO:0000256" key="25">
    <source>
        <dbReference type="ARBA" id="ARBA00031999"/>
    </source>
</evidence>
<evidence type="ECO:0000256" key="19">
    <source>
        <dbReference type="ARBA" id="ARBA00029583"/>
    </source>
</evidence>
<dbReference type="InterPro" id="IPR047871">
    <property type="entry name" value="K_chnl_Slo-like"/>
</dbReference>
<evidence type="ECO:0000256" key="21">
    <source>
        <dbReference type="ARBA" id="ARBA00030326"/>
    </source>
</evidence>
<evidence type="ECO:0000256" key="8">
    <source>
        <dbReference type="ARBA" id="ARBA00022723"/>
    </source>
</evidence>
<protein>
    <recommendedName>
        <fullName evidence="3">Calcium-activated potassium channel subunit alpha-1</fullName>
    </recommendedName>
    <alternativeName>
        <fullName evidence="18">BK channel</fullName>
    </alternativeName>
    <alternativeName>
        <fullName evidence="22">BKCA alpha</fullName>
    </alternativeName>
    <alternativeName>
        <fullName evidence="20">Calcium-activated potassium channel, subfamily M subunit alpha-1</fullName>
    </alternativeName>
    <alternativeName>
        <fullName evidence="24">K(VCA)alpha</fullName>
    </alternativeName>
    <alternativeName>
        <fullName evidence="23">KCa1.1</fullName>
    </alternativeName>
    <alternativeName>
        <fullName evidence="25">Maxi K channel</fullName>
    </alternativeName>
    <alternativeName>
        <fullName evidence="19">Slo-alpha</fullName>
    </alternativeName>
    <alternativeName>
        <fullName evidence="21">Slo1</fullName>
    </alternativeName>
    <alternativeName>
        <fullName evidence="26">Slowpoke homolog</fullName>
    </alternativeName>
</protein>
<dbReference type="PRINTS" id="PR01449">
    <property type="entry name" value="BKCHANNELA"/>
</dbReference>
<dbReference type="PRINTS" id="PR00169">
    <property type="entry name" value="KCHANNEL"/>
</dbReference>
<dbReference type="SUPFAM" id="SSF81324">
    <property type="entry name" value="Voltage-gated potassium channels"/>
    <property type="match status" value="1"/>
</dbReference>
<feature type="transmembrane region" description="Helical" evidence="29">
    <location>
        <begin position="236"/>
        <end position="257"/>
    </location>
</feature>
<organism evidence="31 32">
    <name type="scientific">Columba livia</name>
    <name type="common">Rock dove</name>
    <dbReference type="NCBI Taxonomy" id="8932"/>
    <lineage>
        <taxon>Eukaryota</taxon>
        <taxon>Metazoa</taxon>
        <taxon>Chordata</taxon>
        <taxon>Craniata</taxon>
        <taxon>Vertebrata</taxon>
        <taxon>Euteleostomi</taxon>
        <taxon>Archelosauria</taxon>
        <taxon>Archosauria</taxon>
        <taxon>Dinosauria</taxon>
        <taxon>Saurischia</taxon>
        <taxon>Theropoda</taxon>
        <taxon>Coelurosauria</taxon>
        <taxon>Aves</taxon>
        <taxon>Neognathae</taxon>
        <taxon>Neoaves</taxon>
        <taxon>Columbimorphae</taxon>
        <taxon>Columbiformes</taxon>
        <taxon>Columbidae</taxon>
        <taxon>Columba</taxon>
    </lineage>
</organism>
<evidence type="ECO:0000256" key="5">
    <source>
        <dbReference type="ARBA" id="ARBA00022475"/>
    </source>
</evidence>
<evidence type="ECO:0000256" key="24">
    <source>
        <dbReference type="ARBA" id="ARBA00031597"/>
    </source>
</evidence>
<evidence type="ECO:0000313" key="32">
    <source>
        <dbReference type="Proteomes" id="UP000053872"/>
    </source>
</evidence>
<evidence type="ECO:0000256" key="9">
    <source>
        <dbReference type="ARBA" id="ARBA00022826"/>
    </source>
</evidence>
<keyword evidence="7 29" id="KW-0812">Transmembrane</keyword>
<feature type="domain" description="RCK N-terminal" evidence="30">
    <location>
        <begin position="343"/>
        <end position="485"/>
    </location>
</feature>
<keyword evidence="12" id="KW-0851">Voltage-gated channel</keyword>
<feature type="transmembrane region" description="Helical" evidence="29">
    <location>
        <begin position="115"/>
        <end position="133"/>
    </location>
</feature>
<dbReference type="GO" id="GO:0034702">
    <property type="term" value="C:monoatomic ion channel complex"/>
    <property type="evidence" value="ECO:0007669"/>
    <property type="project" value="UniProtKB-KW"/>
</dbReference>
<dbReference type="Proteomes" id="UP000053872">
    <property type="component" value="Unassembled WGS sequence"/>
</dbReference>
<evidence type="ECO:0000256" key="26">
    <source>
        <dbReference type="ARBA" id="ARBA00033447"/>
    </source>
</evidence>
<dbReference type="Gene3D" id="3.40.50.720">
    <property type="entry name" value="NAD(P)-binding Rossmann-like Domain"/>
    <property type="match status" value="2"/>
</dbReference>
<keyword evidence="5" id="KW-1003">Cell membrane</keyword>
<evidence type="ECO:0000256" key="3">
    <source>
        <dbReference type="ARBA" id="ARBA00018044"/>
    </source>
</evidence>
<keyword evidence="15" id="KW-0406">Ion transport</keyword>
<evidence type="ECO:0000256" key="28">
    <source>
        <dbReference type="SAM" id="MobiDB-lite"/>
    </source>
</evidence>
<feature type="transmembrane region" description="Helical" evidence="29">
    <location>
        <begin position="273"/>
        <end position="291"/>
    </location>
</feature>
<dbReference type="Pfam" id="PF21014">
    <property type="entry name" value="Slowpoke_C"/>
    <property type="match status" value="1"/>
</dbReference>
<dbReference type="AlphaFoldDB" id="A0A2I0MF74"/>
<evidence type="ECO:0000256" key="12">
    <source>
        <dbReference type="ARBA" id="ARBA00022882"/>
    </source>
</evidence>
<evidence type="ECO:0000256" key="10">
    <source>
        <dbReference type="ARBA" id="ARBA00022837"/>
    </source>
</evidence>
<feature type="domain" description="RCK N-terminal" evidence="30">
    <location>
        <begin position="721"/>
        <end position="865"/>
    </location>
</feature>
<keyword evidence="10" id="KW-0106">Calcium</keyword>
<evidence type="ECO:0000256" key="7">
    <source>
        <dbReference type="ARBA" id="ARBA00022692"/>
    </source>
</evidence>
<feature type="compositionally biased region" description="Basic and acidic residues" evidence="28">
    <location>
        <begin position="1102"/>
        <end position="1117"/>
    </location>
</feature>
<dbReference type="InterPro" id="IPR036291">
    <property type="entry name" value="NAD(P)-bd_dom_sf"/>
</dbReference>
<gene>
    <name evidence="31" type="primary">KCNMA1</name>
    <name evidence="31" type="ORF">A306_00005129</name>
</gene>
<keyword evidence="6" id="KW-0633">Potassium transport</keyword>
<dbReference type="InterPro" id="IPR005821">
    <property type="entry name" value="Ion_trans_dom"/>
</dbReference>
<evidence type="ECO:0000256" key="16">
    <source>
        <dbReference type="ARBA" id="ARBA00023136"/>
    </source>
</evidence>
<keyword evidence="9" id="KW-0631">Potassium channel</keyword>
<keyword evidence="17 31" id="KW-0407">Ion channel</keyword>
<dbReference type="EMBL" id="AKCR02000016">
    <property type="protein sequence ID" value="PKK28335.1"/>
    <property type="molecule type" value="Genomic_DNA"/>
</dbReference>
<evidence type="ECO:0000256" key="22">
    <source>
        <dbReference type="ARBA" id="ARBA00030518"/>
    </source>
</evidence>
<evidence type="ECO:0000256" key="20">
    <source>
        <dbReference type="ARBA" id="ARBA00030288"/>
    </source>
</evidence>
<dbReference type="FunFam" id="3.40.50.720:FF:000005">
    <property type="entry name" value="calcium-activated potassium channel subunit alpha-1 isoform X6"/>
    <property type="match status" value="1"/>
</dbReference>
<dbReference type="Pfam" id="PF22614">
    <property type="entry name" value="Slo-like_RCK"/>
    <property type="match status" value="2"/>
</dbReference>
<evidence type="ECO:0000313" key="31">
    <source>
        <dbReference type="EMBL" id="PKK28335.1"/>
    </source>
</evidence>
<comment type="caution">
    <text evidence="31">The sequence shown here is derived from an EMBL/GenBank/DDBJ whole genome shotgun (WGS) entry which is preliminary data.</text>
</comment>
<evidence type="ECO:0000256" key="2">
    <source>
        <dbReference type="ARBA" id="ARBA00008648"/>
    </source>
</evidence>
<dbReference type="Pfam" id="PF03493">
    <property type="entry name" value="BK_channel_a"/>
    <property type="match status" value="1"/>
</dbReference>
<dbReference type="FunFam" id="1.10.287.70:FF:000015">
    <property type="entry name" value="Calcium-activated potassium channel subunit alpha-1 isoform X7"/>
    <property type="match status" value="1"/>
</dbReference>
<feature type="region of interest" description="Disordered" evidence="28">
    <location>
        <begin position="1069"/>
        <end position="1117"/>
    </location>
</feature>
<dbReference type="InterPro" id="IPR048735">
    <property type="entry name" value="Slowpoke-like_C"/>
</dbReference>
<sequence>MDALIIPVTMEVPCDSRGQRMWWAFLASSMVTFFGGLFIILLWRTLKYLWTVCCHCGVKNKEAQKINGGGDTQADGACKPTDEKEENVAAEVGWMTSVKDWAGVMISAQTLTGRVLVVLVFALSIGALVIYFIDSSNPIESCQNFYKDFTLQIDMAFNVFFLLYFGLRFIAANDKLWFWLEVNSVVDFFTVPPVFVSVYLNRSWLGLRFLRALRLIQFSEILQFLNILKTSNSIKLVNLCSIFISTWLTAAGFIHLVENSGDPWENFQNNQPLTYWECVYLLMVTMSTVGYGDVYAKTTLGRLFMVFFILGGLAMFASYVPEIIELIGNRKKYGGSYSAVSGRKHIVVCGHITLESVSNFLKDFLHKDRDDVNVEIVFLHNISPNLELEALFKRHFTQVEFYQGSVLNPHDLARVKIESADACLILANKYCADPDAEDASNIMRVISIKNYHPKIRIITQMLQYHNKAHLLNIPSWNWKEGDDAICLAELKLGFIAQSCLAPGLSTMLANLFSMRSFIKIEEDTWQKYYLEGVANEMYTEYLSSAFVGLSFPAVCELVFAKLKLLMIAIEYKSEKRESRSRKRILINPGNHVKIQEGTLGFFIASDAKEVKRAFFYCKACHDDITDPKRIKKCGCKRLEDEQPSTLSPKKKQRNGGMRNSPNSSPKLMRHDPLLIPGNEQIDNMDANVKKYDSTGMFHWCPAKDIEKVILTRSEAAMTVLSGHVVVCIFGDVKSALIGLRNLVMPLRASNFHYHELKHIVFVGSLEYLRREWETLHNFPKVSILPGTPLSRADLRAVNINLCDMCVILSANQNNIDDASLQDKECILASLNIKSMQFDDSIGVLQANSQGFTPPGMDRSSPDNSPVHGLLRQPSITTGANIPIITELVNDSNVQFLDQDDDDDPDTELYLTQPFACGTAFAVSVLDSLMSATYFNDNILTLIRTLVTGGATPELEALIAEENALRGGYSTPQTLANRDRCRVAQLALYDGPFADLGDGGCYGDLFCKALKTYNMLCFGIYRLRDAHLSTPSQCTKRYVITNPPYEFELVPTDLIFCLMQFDHNAGQSRASLSHSSHSSYSSSKKSSSVHSIPSTANRPNRTKTRDSREKQKKEMVYR</sequence>
<keyword evidence="16 29" id="KW-0472">Membrane</keyword>
<dbReference type="Gene3D" id="1.10.287.70">
    <property type="match status" value="1"/>
</dbReference>
<dbReference type="GO" id="GO:0045211">
    <property type="term" value="C:postsynaptic membrane"/>
    <property type="evidence" value="ECO:0007669"/>
    <property type="project" value="TreeGrafter"/>
</dbReference>
<feature type="compositionally biased region" description="Low complexity" evidence="28">
    <location>
        <begin position="1069"/>
        <end position="1093"/>
    </location>
</feature>
<evidence type="ECO:0000256" key="27">
    <source>
        <dbReference type="ARBA" id="ARBA00034430"/>
    </source>
</evidence>
<keyword evidence="32" id="KW-1185">Reference proteome</keyword>
<dbReference type="PANTHER" id="PTHR10027:SF40">
    <property type="entry name" value="CALCIUM-ACTIVATED POTASSIUM CHANNEL SUBUNIT ALPHA-1"/>
    <property type="match status" value="1"/>
</dbReference>
<evidence type="ECO:0000256" key="29">
    <source>
        <dbReference type="SAM" id="Phobius"/>
    </source>
</evidence>
<feature type="transmembrane region" description="Helical" evidence="29">
    <location>
        <begin position="153"/>
        <end position="171"/>
    </location>
</feature>
<evidence type="ECO:0000256" key="23">
    <source>
        <dbReference type="ARBA" id="ARBA00030652"/>
    </source>
</evidence>
<dbReference type="PROSITE" id="PS51201">
    <property type="entry name" value="RCK_N"/>
    <property type="match status" value="2"/>
</dbReference>